<feature type="binding site" evidence="13">
    <location>
        <position position="382"/>
    </location>
    <ligand>
        <name>Zn(2+)</name>
        <dbReference type="ChEBI" id="CHEBI:29105"/>
        <note>catalytic</note>
    </ligand>
</feature>
<dbReference type="InterPro" id="IPR012675">
    <property type="entry name" value="Beta-grasp_dom_sf"/>
</dbReference>
<feature type="binding site" evidence="13">
    <location>
        <position position="331"/>
    </location>
    <ligand>
        <name>Zn(2+)</name>
        <dbReference type="ChEBI" id="CHEBI:29105"/>
        <note>catalytic</note>
    </ligand>
</feature>
<dbReference type="NCBIfam" id="TIGR00418">
    <property type="entry name" value="thrS"/>
    <property type="match status" value="1"/>
</dbReference>
<evidence type="ECO:0000256" key="2">
    <source>
        <dbReference type="ARBA" id="ARBA00022490"/>
    </source>
</evidence>
<feature type="coiled-coil region" evidence="14">
    <location>
        <begin position="215"/>
        <end position="242"/>
    </location>
</feature>
<dbReference type="GO" id="GO:0046872">
    <property type="term" value="F:metal ion binding"/>
    <property type="evidence" value="ECO:0007669"/>
    <property type="project" value="UniProtKB-KW"/>
</dbReference>
<dbReference type="InterPro" id="IPR004154">
    <property type="entry name" value="Anticodon-bd"/>
</dbReference>
<dbReference type="GO" id="GO:0004829">
    <property type="term" value="F:threonine-tRNA ligase activity"/>
    <property type="evidence" value="ECO:0007669"/>
    <property type="project" value="UniProtKB-UniRule"/>
</dbReference>
<evidence type="ECO:0000256" key="14">
    <source>
        <dbReference type="SAM" id="Coils"/>
    </source>
</evidence>
<dbReference type="InterPro" id="IPR002320">
    <property type="entry name" value="Thr-tRNA-ligase_IIa"/>
</dbReference>
<keyword evidence="18" id="KW-1185">Reference proteome</keyword>
<keyword evidence="7 13" id="KW-0862">Zinc</keyword>
<organism evidence="17 18">
    <name type="scientific">Tepiditoga spiralis</name>
    <dbReference type="NCBI Taxonomy" id="2108365"/>
    <lineage>
        <taxon>Bacteria</taxon>
        <taxon>Thermotogati</taxon>
        <taxon>Thermotogota</taxon>
        <taxon>Thermotogae</taxon>
        <taxon>Petrotogales</taxon>
        <taxon>Petrotogaceae</taxon>
        <taxon>Tepiditoga</taxon>
    </lineage>
</organism>
<dbReference type="CDD" id="cd01667">
    <property type="entry name" value="TGS_ThrRS"/>
    <property type="match status" value="1"/>
</dbReference>
<dbReference type="SUPFAM" id="SSF55681">
    <property type="entry name" value="Class II aaRS and biotin synthetases"/>
    <property type="match status" value="1"/>
</dbReference>
<name>A0A7G1G3D6_9BACT</name>
<evidence type="ECO:0000256" key="10">
    <source>
        <dbReference type="ARBA" id="ARBA00022917"/>
    </source>
</evidence>
<feature type="region of interest" description="Catalytic" evidence="13">
    <location>
        <begin position="239"/>
        <end position="530"/>
    </location>
</feature>
<protein>
    <recommendedName>
        <fullName evidence="13">Threonine--tRNA ligase</fullName>
        <ecNumber evidence="13">6.1.1.3</ecNumber>
    </recommendedName>
    <alternativeName>
        <fullName evidence="13">Threonyl-tRNA synthetase</fullName>
        <shortName evidence="13">ThrRS</shortName>
    </alternativeName>
</protein>
<keyword evidence="3 13" id="KW-0820">tRNA-binding</keyword>
<dbReference type="Gene3D" id="3.30.980.10">
    <property type="entry name" value="Threonyl-trna Synthetase, Chain A, domain 2"/>
    <property type="match status" value="1"/>
</dbReference>
<keyword evidence="4 13" id="KW-0436">Ligase</keyword>
<dbReference type="HAMAP" id="MF_00184">
    <property type="entry name" value="Thr_tRNA_synth"/>
    <property type="match status" value="1"/>
</dbReference>
<dbReference type="InterPro" id="IPR036621">
    <property type="entry name" value="Anticodon-bd_dom_sf"/>
</dbReference>
<dbReference type="Pfam" id="PF03129">
    <property type="entry name" value="HGTP_anticodon"/>
    <property type="match status" value="1"/>
</dbReference>
<evidence type="ECO:0000256" key="5">
    <source>
        <dbReference type="ARBA" id="ARBA00022723"/>
    </source>
</evidence>
<dbReference type="GO" id="GO:0006435">
    <property type="term" value="P:threonyl-tRNA aminoacylation"/>
    <property type="evidence" value="ECO:0007669"/>
    <property type="project" value="UniProtKB-UniRule"/>
</dbReference>
<dbReference type="GO" id="GO:0005737">
    <property type="term" value="C:cytoplasm"/>
    <property type="evidence" value="ECO:0007669"/>
    <property type="project" value="UniProtKB-SubCell"/>
</dbReference>
<evidence type="ECO:0000256" key="3">
    <source>
        <dbReference type="ARBA" id="ARBA00022555"/>
    </source>
</evidence>
<dbReference type="SUPFAM" id="SSF81271">
    <property type="entry name" value="TGS-like"/>
    <property type="match status" value="1"/>
</dbReference>
<dbReference type="Proteomes" id="UP000516361">
    <property type="component" value="Chromosome"/>
</dbReference>
<evidence type="ECO:0000256" key="4">
    <source>
        <dbReference type="ARBA" id="ARBA00022598"/>
    </source>
</evidence>
<dbReference type="PROSITE" id="PS50862">
    <property type="entry name" value="AA_TRNA_LIGASE_II"/>
    <property type="match status" value="1"/>
</dbReference>
<dbReference type="InterPro" id="IPR012676">
    <property type="entry name" value="TGS-like"/>
</dbReference>
<dbReference type="Gene3D" id="3.30.930.10">
    <property type="entry name" value="Bira Bifunctional Protein, Domain 2"/>
    <property type="match status" value="1"/>
</dbReference>
<dbReference type="PROSITE" id="PS51880">
    <property type="entry name" value="TGS"/>
    <property type="match status" value="1"/>
</dbReference>
<evidence type="ECO:0000256" key="1">
    <source>
        <dbReference type="ARBA" id="ARBA00008226"/>
    </source>
</evidence>
<evidence type="ECO:0000256" key="9">
    <source>
        <dbReference type="ARBA" id="ARBA00022884"/>
    </source>
</evidence>
<proteinExistence type="inferred from homology"/>
<dbReference type="Gene3D" id="3.40.50.800">
    <property type="entry name" value="Anticodon-binding domain"/>
    <property type="match status" value="1"/>
</dbReference>
<dbReference type="FunCoup" id="A0A7G1G3D6">
    <property type="interactions" value="377"/>
</dbReference>
<feature type="domain" description="Aminoacyl-transfer RNA synthetases class-II family profile" evidence="15">
    <location>
        <begin position="272"/>
        <end position="530"/>
    </location>
</feature>
<keyword evidence="11 13" id="KW-0030">Aminoacyl-tRNA synthetase</keyword>
<dbReference type="InterPro" id="IPR033728">
    <property type="entry name" value="ThrRS_core"/>
</dbReference>
<dbReference type="PRINTS" id="PR01047">
    <property type="entry name" value="TRNASYNTHTHR"/>
</dbReference>
<dbReference type="FunFam" id="3.30.54.20:FF:000002">
    <property type="entry name" value="Threonine--tRNA ligase"/>
    <property type="match status" value="1"/>
</dbReference>
<keyword evidence="10 13" id="KW-0648">Protein biosynthesis</keyword>
<dbReference type="InterPro" id="IPR006195">
    <property type="entry name" value="aa-tRNA-synth_II"/>
</dbReference>
<dbReference type="SUPFAM" id="SSF55186">
    <property type="entry name" value="ThrRS/AlaRS common domain"/>
    <property type="match status" value="1"/>
</dbReference>
<dbReference type="FunFam" id="3.30.930.10:FF:000002">
    <property type="entry name" value="Threonine--tRNA ligase"/>
    <property type="match status" value="1"/>
</dbReference>
<evidence type="ECO:0000259" key="15">
    <source>
        <dbReference type="PROSITE" id="PS50862"/>
    </source>
</evidence>
<evidence type="ECO:0000256" key="11">
    <source>
        <dbReference type="ARBA" id="ARBA00023146"/>
    </source>
</evidence>
<comment type="cofactor">
    <cofactor evidence="13">
        <name>Zn(2+)</name>
        <dbReference type="ChEBI" id="CHEBI:29105"/>
    </cofactor>
    <text evidence="13">Binds 1 zinc ion per subunit.</text>
</comment>
<keyword evidence="9 13" id="KW-0694">RNA-binding</keyword>
<dbReference type="InterPro" id="IPR047246">
    <property type="entry name" value="ThrRS_anticodon"/>
</dbReference>
<dbReference type="CDD" id="cd00860">
    <property type="entry name" value="ThrRS_anticodon"/>
    <property type="match status" value="1"/>
</dbReference>
<dbReference type="SMART" id="SM00863">
    <property type="entry name" value="tRNA_SAD"/>
    <property type="match status" value="1"/>
</dbReference>
<accession>A0A7G1G3D6</accession>
<dbReference type="Pfam" id="PF02824">
    <property type="entry name" value="TGS"/>
    <property type="match status" value="1"/>
</dbReference>
<dbReference type="RefSeq" id="WP_190615995.1">
    <property type="nucleotide sequence ID" value="NZ_AP018712.1"/>
</dbReference>
<comment type="similarity">
    <text evidence="1 13">Belongs to the class-II aminoacyl-tRNA synthetase family.</text>
</comment>
<reference evidence="17 18" key="1">
    <citation type="submission" date="2018-06" db="EMBL/GenBank/DDBJ databases">
        <title>Genome sequencing of Oceanotoga sp. sy52.</title>
        <authorList>
            <person name="Mori K."/>
        </authorList>
    </citation>
    <scope>NUCLEOTIDE SEQUENCE [LARGE SCALE GENOMIC DNA]</scope>
    <source>
        <strain evidence="18">sy52</strain>
    </source>
</reference>
<dbReference type="InterPro" id="IPR002314">
    <property type="entry name" value="aa-tRNA-synt_IIb"/>
</dbReference>
<dbReference type="EC" id="6.1.1.3" evidence="13"/>
<dbReference type="InterPro" id="IPR012947">
    <property type="entry name" value="tRNA_SAD"/>
</dbReference>
<dbReference type="InterPro" id="IPR004095">
    <property type="entry name" value="TGS"/>
</dbReference>
<dbReference type="FunFam" id="3.10.20.30:FF:000005">
    <property type="entry name" value="Threonine--tRNA ligase"/>
    <property type="match status" value="1"/>
</dbReference>
<dbReference type="PANTHER" id="PTHR11451:SF44">
    <property type="entry name" value="THREONINE--TRNA LIGASE, CHLOROPLASTIC_MITOCHONDRIAL 2"/>
    <property type="match status" value="1"/>
</dbReference>
<evidence type="ECO:0000313" key="18">
    <source>
        <dbReference type="Proteomes" id="UP000516361"/>
    </source>
</evidence>
<evidence type="ECO:0000259" key="16">
    <source>
        <dbReference type="PROSITE" id="PS51880"/>
    </source>
</evidence>
<keyword evidence="14" id="KW-0175">Coiled coil</keyword>
<feature type="binding site" evidence="13">
    <location>
        <position position="507"/>
    </location>
    <ligand>
        <name>Zn(2+)</name>
        <dbReference type="ChEBI" id="CHEBI:29105"/>
        <note>catalytic</note>
    </ligand>
</feature>
<dbReference type="AlphaFoldDB" id="A0A7G1G3D6"/>
<keyword evidence="2 13" id="KW-0963">Cytoplasm</keyword>
<evidence type="ECO:0000256" key="12">
    <source>
        <dbReference type="ARBA" id="ARBA00049515"/>
    </source>
</evidence>
<dbReference type="FunFam" id="3.30.980.10:FF:000005">
    <property type="entry name" value="Threonyl-tRNA synthetase, mitochondrial"/>
    <property type="match status" value="1"/>
</dbReference>
<dbReference type="InterPro" id="IPR045864">
    <property type="entry name" value="aa-tRNA-synth_II/BPL/LPL"/>
</dbReference>
<dbReference type="SUPFAM" id="SSF52954">
    <property type="entry name" value="Class II aaRS ABD-related"/>
    <property type="match status" value="1"/>
</dbReference>
<feature type="domain" description="TGS" evidence="16">
    <location>
        <begin position="1"/>
        <end position="61"/>
    </location>
</feature>
<comment type="subcellular location">
    <subcellularLocation>
        <location evidence="13">Cytoplasm</location>
    </subcellularLocation>
</comment>
<evidence type="ECO:0000256" key="6">
    <source>
        <dbReference type="ARBA" id="ARBA00022741"/>
    </source>
</evidence>
<dbReference type="GO" id="GO:0005524">
    <property type="term" value="F:ATP binding"/>
    <property type="evidence" value="ECO:0007669"/>
    <property type="project" value="UniProtKB-UniRule"/>
</dbReference>
<dbReference type="FunFam" id="3.40.50.800:FF:000001">
    <property type="entry name" value="Threonine--tRNA ligase"/>
    <property type="match status" value="1"/>
</dbReference>
<keyword evidence="8 13" id="KW-0067">ATP-binding</keyword>
<comment type="catalytic activity">
    <reaction evidence="12 13">
        <text>tRNA(Thr) + L-threonine + ATP = L-threonyl-tRNA(Thr) + AMP + diphosphate + H(+)</text>
        <dbReference type="Rhea" id="RHEA:24624"/>
        <dbReference type="Rhea" id="RHEA-COMP:9670"/>
        <dbReference type="Rhea" id="RHEA-COMP:9704"/>
        <dbReference type="ChEBI" id="CHEBI:15378"/>
        <dbReference type="ChEBI" id="CHEBI:30616"/>
        <dbReference type="ChEBI" id="CHEBI:33019"/>
        <dbReference type="ChEBI" id="CHEBI:57926"/>
        <dbReference type="ChEBI" id="CHEBI:78442"/>
        <dbReference type="ChEBI" id="CHEBI:78534"/>
        <dbReference type="ChEBI" id="CHEBI:456215"/>
        <dbReference type="EC" id="6.1.1.3"/>
    </reaction>
</comment>
<dbReference type="InterPro" id="IPR018163">
    <property type="entry name" value="Thr/Ala-tRNA-synth_IIc_edit"/>
</dbReference>
<dbReference type="Pfam" id="PF00587">
    <property type="entry name" value="tRNA-synt_2b"/>
    <property type="match status" value="1"/>
</dbReference>
<dbReference type="Gene3D" id="3.10.20.30">
    <property type="match status" value="1"/>
</dbReference>
<evidence type="ECO:0000256" key="13">
    <source>
        <dbReference type="HAMAP-Rule" id="MF_00184"/>
    </source>
</evidence>
<evidence type="ECO:0000313" key="17">
    <source>
        <dbReference type="EMBL" id="BBE30928.1"/>
    </source>
</evidence>
<dbReference type="CDD" id="cd00771">
    <property type="entry name" value="ThrRS_core"/>
    <property type="match status" value="1"/>
</dbReference>
<keyword evidence="6 13" id="KW-0547">Nucleotide-binding</keyword>
<dbReference type="Gene3D" id="3.30.54.20">
    <property type="match status" value="1"/>
</dbReference>
<dbReference type="EMBL" id="AP018712">
    <property type="protein sequence ID" value="BBE30928.1"/>
    <property type="molecule type" value="Genomic_DNA"/>
</dbReference>
<dbReference type="Pfam" id="PF07973">
    <property type="entry name" value="tRNA_SAD"/>
    <property type="match status" value="1"/>
</dbReference>
<sequence>MVKVTFPDGKIQEYDAGITPAEIAGSISEGLLRNSIGAKLNGELTDLNTPIETDTTLQIITLKDEEAPTIYRHTLAHIMAQAVTRLYKNVKLAIGPVIEDGFYYDFDMEERITEEDFTKIEAEMKKIVKENLKIERKVISKEEARELFKDEPYKLELINDIEDKTVSVYSQGKFFDLCRGPHLPSTKYVKHFKLLSVSGAYWRGNENNKMLQRIYATAFTKKEELENHLHMLEEAKKRDHRKLGPKLGLFMIDHEIAPGMAFFLPRGKIALEEMKNFSREIHKKYEYDEVETPQIMDVKLWHQSGHWDHYQENMYFTEKEDTTFAVKPMNCPGHILIYKSKVNSYRDLPIRMFEFGKVHRFERSGALHGLFRVRVFTQDDAHIFCTNDQVESEIIRVMSLINDTYSPFGFEYEAFLSTMPEDHMGDIETWRTAENALQKSLEDTGTKFKINEGDGAFYGPKIDFYVTDSLGRKWQCATIQLDFQMPERFDINYVDHNNEQVRPVMIHRAVFGSLERFFGVLIESYAGAFPTWMMPEQVSIVSVSEKYNEKANEFANKFKKAGIRVSVNTTDSTVGYKIREEQMKKVPYVIVFGEKEANNKEVINIRTRNGDTVENIDVDEFINVIKEEIKNRNLKLSY</sequence>
<dbReference type="GO" id="GO:0000049">
    <property type="term" value="F:tRNA binding"/>
    <property type="evidence" value="ECO:0007669"/>
    <property type="project" value="UniProtKB-KW"/>
</dbReference>
<evidence type="ECO:0000256" key="8">
    <source>
        <dbReference type="ARBA" id="ARBA00022840"/>
    </source>
</evidence>
<dbReference type="InParanoid" id="A0A7G1G3D6"/>
<dbReference type="PANTHER" id="PTHR11451">
    <property type="entry name" value="THREONINE-TRNA LIGASE"/>
    <property type="match status" value="1"/>
</dbReference>
<evidence type="ECO:0000256" key="7">
    <source>
        <dbReference type="ARBA" id="ARBA00022833"/>
    </source>
</evidence>
<comment type="subunit">
    <text evidence="13">Homodimer.</text>
</comment>
<gene>
    <name evidence="13 17" type="primary">thrS</name>
    <name evidence="17" type="ORF">OSSY52_10690</name>
</gene>
<keyword evidence="5 13" id="KW-0479">Metal-binding</keyword>
<dbReference type="KEGG" id="ocy:OSSY52_10690"/>